<accession>A0ABY7FB66</accession>
<gene>
    <name evidence="7" type="ORF">MAR_000680</name>
    <name evidence="8" type="ORF">MAR_002481</name>
</gene>
<evidence type="ECO:0000259" key="6">
    <source>
        <dbReference type="Pfam" id="PF00520"/>
    </source>
</evidence>
<comment type="subcellular location">
    <subcellularLocation>
        <location evidence="1">Membrane</location>
        <topology evidence="1">Multi-pass membrane protein</topology>
    </subcellularLocation>
</comment>
<keyword evidence="3 5" id="KW-1133">Transmembrane helix</keyword>
<evidence type="ECO:0000313" key="9">
    <source>
        <dbReference type="Proteomes" id="UP001164746"/>
    </source>
</evidence>
<evidence type="ECO:0000256" key="2">
    <source>
        <dbReference type="ARBA" id="ARBA00022692"/>
    </source>
</evidence>
<evidence type="ECO:0000313" key="7">
    <source>
        <dbReference type="EMBL" id="WAR18842.1"/>
    </source>
</evidence>
<name>A0ABY7FB66_MYAAR</name>
<dbReference type="EMBL" id="CP111022">
    <property type="protein sequence ID" value="WAR20643.1"/>
    <property type="molecule type" value="Genomic_DNA"/>
</dbReference>
<organism evidence="7 9">
    <name type="scientific">Mya arenaria</name>
    <name type="common">Soft-shell clam</name>
    <dbReference type="NCBI Taxonomy" id="6604"/>
    <lineage>
        <taxon>Eukaryota</taxon>
        <taxon>Metazoa</taxon>
        <taxon>Spiralia</taxon>
        <taxon>Lophotrochozoa</taxon>
        <taxon>Mollusca</taxon>
        <taxon>Bivalvia</taxon>
        <taxon>Autobranchia</taxon>
        <taxon>Heteroconchia</taxon>
        <taxon>Euheterodonta</taxon>
        <taxon>Imparidentia</taxon>
        <taxon>Neoheterodontei</taxon>
        <taxon>Myida</taxon>
        <taxon>Myoidea</taxon>
        <taxon>Myidae</taxon>
        <taxon>Mya</taxon>
    </lineage>
</organism>
<reference evidence="7" key="1">
    <citation type="submission" date="2022-11" db="EMBL/GenBank/DDBJ databases">
        <title>Centuries of genome instability and evolution in soft-shell clam transmissible cancer (bioRxiv).</title>
        <authorList>
            <person name="Hart S.F.M."/>
            <person name="Yonemitsu M.A."/>
            <person name="Giersch R.M."/>
            <person name="Beal B.F."/>
            <person name="Arriagada G."/>
            <person name="Davis B.W."/>
            <person name="Ostrander E.A."/>
            <person name="Goff S.P."/>
            <person name="Metzger M.J."/>
        </authorList>
    </citation>
    <scope>NUCLEOTIDE SEQUENCE</scope>
    <source>
        <strain evidence="7">MELC-2E11</strain>
        <tissue evidence="7">Siphon/mantle</tissue>
    </source>
</reference>
<dbReference type="PANTHER" id="PTHR46726">
    <property type="entry name" value="TWO PORE CHANNEL 3"/>
    <property type="match status" value="1"/>
</dbReference>
<proteinExistence type="predicted"/>
<dbReference type="Pfam" id="PF00520">
    <property type="entry name" value="Ion_trans"/>
    <property type="match status" value="1"/>
</dbReference>
<evidence type="ECO:0000256" key="5">
    <source>
        <dbReference type="SAM" id="Phobius"/>
    </source>
</evidence>
<sequence>MIAKNVRPSVPQVTMPVEALCLIYFIIRTVHHYHWRRTSRFFRDLKNICIIAIIALIVVDMIVYLIWLRAVPNGHHVRFSRILRPLVLVNFSDGRQIRRAWRNMRRTIKEIIHVIVLFYFFIFVFAVIALQIFSS</sequence>
<evidence type="ECO:0000256" key="4">
    <source>
        <dbReference type="ARBA" id="ARBA00023136"/>
    </source>
</evidence>
<feature type="transmembrane region" description="Helical" evidence="5">
    <location>
        <begin position="48"/>
        <end position="67"/>
    </location>
</feature>
<dbReference type="PANTHER" id="PTHR46726:SF1">
    <property type="entry name" value="TWO-PORE CALCIUM CHANNEL 3"/>
    <property type="match status" value="1"/>
</dbReference>
<dbReference type="EMBL" id="CP111022">
    <property type="protein sequence ID" value="WAR18842.1"/>
    <property type="molecule type" value="Genomic_DNA"/>
</dbReference>
<feature type="transmembrane region" description="Helical" evidence="5">
    <location>
        <begin position="6"/>
        <end position="27"/>
    </location>
</feature>
<keyword evidence="2 5" id="KW-0812">Transmembrane</keyword>
<keyword evidence="4 5" id="KW-0472">Membrane</keyword>
<evidence type="ECO:0000256" key="1">
    <source>
        <dbReference type="ARBA" id="ARBA00004141"/>
    </source>
</evidence>
<keyword evidence="9" id="KW-1185">Reference proteome</keyword>
<feature type="domain" description="Ion transport" evidence="6">
    <location>
        <begin position="17"/>
        <end position="133"/>
    </location>
</feature>
<protein>
    <recommendedName>
        <fullName evidence="6">Ion transport domain-containing protein</fullName>
    </recommendedName>
</protein>
<dbReference type="SUPFAM" id="SSF81324">
    <property type="entry name" value="Voltage-gated potassium channels"/>
    <property type="match status" value="1"/>
</dbReference>
<evidence type="ECO:0000256" key="3">
    <source>
        <dbReference type="ARBA" id="ARBA00022989"/>
    </source>
</evidence>
<feature type="non-terminal residue" evidence="7">
    <location>
        <position position="1"/>
    </location>
</feature>
<dbReference type="InterPro" id="IPR005821">
    <property type="entry name" value="Ion_trans_dom"/>
</dbReference>
<feature type="transmembrane region" description="Helical" evidence="5">
    <location>
        <begin position="111"/>
        <end position="133"/>
    </location>
</feature>
<evidence type="ECO:0000313" key="8">
    <source>
        <dbReference type="EMBL" id="WAR20643.1"/>
    </source>
</evidence>
<dbReference type="Proteomes" id="UP001164746">
    <property type="component" value="Chromosome 11"/>
</dbReference>